<dbReference type="InterPro" id="IPR050360">
    <property type="entry name" value="MFS_Sugar_Transporters"/>
</dbReference>
<keyword evidence="5 9" id="KW-1133">Transmembrane helix</keyword>
<dbReference type="PROSITE" id="PS00217">
    <property type="entry name" value="SUGAR_TRANSPORT_2"/>
    <property type="match status" value="1"/>
</dbReference>
<evidence type="ECO:0000256" key="3">
    <source>
        <dbReference type="ARBA" id="ARBA00022448"/>
    </source>
</evidence>
<evidence type="ECO:0000256" key="2">
    <source>
        <dbReference type="ARBA" id="ARBA00010992"/>
    </source>
</evidence>
<feature type="transmembrane region" description="Helical" evidence="9">
    <location>
        <begin position="407"/>
        <end position="429"/>
    </location>
</feature>
<evidence type="ECO:0000259" key="10">
    <source>
        <dbReference type="PROSITE" id="PS50850"/>
    </source>
</evidence>
<dbReference type="PANTHER" id="PTHR48022:SF6">
    <property type="entry name" value="MSTA PROTEIN-RELATED"/>
    <property type="match status" value="1"/>
</dbReference>
<evidence type="ECO:0000313" key="11">
    <source>
        <dbReference type="EMBL" id="KAI9638079.1"/>
    </source>
</evidence>
<gene>
    <name evidence="11" type="ORF">MKK02DRAFT_36022</name>
</gene>
<dbReference type="PRINTS" id="PR00171">
    <property type="entry name" value="SUGRTRNSPORT"/>
</dbReference>
<dbReference type="InterPro" id="IPR003663">
    <property type="entry name" value="Sugar/inositol_transpt"/>
</dbReference>
<feature type="domain" description="Major facilitator superfamily (MFS) profile" evidence="10">
    <location>
        <begin position="34"/>
        <end position="498"/>
    </location>
</feature>
<evidence type="ECO:0000313" key="12">
    <source>
        <dbReference type="Proteomes" id="UP001164286"/>
    </source>
</evidence>
<dbReference type="GO" id="GO:0005351">
    <property type="term" value="F:carbohydrate:proton symporter activity"/>
    <property type="evidence" value="ECO:0007669"/>
    <property type="project" value="TreeGrafter"/>
</dbReference>
<evidence type="ECO:0000256" key="9">
    <source>
        <dbReference type="SAM" id="Phobius"/>
    </source>
</evidence>
<dbReference type="GeneID" id="77728535"/>
<keyword evidence="12" id="KW-1185">Reference proteome</keyword>
<dbReference type="RefSeq" id="XP_052947856.1">
    <property type="nucleotide sequence ID" value="XM_053089330.1"/>
</dbReference>
<feature type="transmembrane region" description="Helical" evidence="9">
    <location>
        <begin position="144"/>
        <end position="166"/>
    </location>
</feature>
<feature type="transmembrane region" description="Helical" evidence="9">
    <location>
        <begin position="373"/>
        <end position="395"/>
    </location>
</feature>
<keyword evidence="3 8" id="KW-0813">Transport</keyword>
<organism evidence="11 12">
    <name type="scientific">Dioszegia hungarica</name>
    <dbReference type="NCBI Taxonomy" id="4972"/>
    <lineage>
        <taxon>Eukaryota</taxon>
        <taxon>Fungi</taxon>
        <taxon>Dikarya</taxon>
        <taxon>Basidiomycota</taxon>
        <taxon>Agaricomycotina</taxon>
        <taxon>Tremellomycetes</taxon>
        <taxon>Tremellales</taxon>
        <taxon>Bulleribasidiaceae</taxon>
        <taxon>Dioszegia</taxon>
    </lineage>
</organism>
<keyword evidence="4 9" id="KW-0812">Transmembrane</keyword>
<feature type="transmembrane region" description="Helical" evidence="9">
    <location>
        <begin position="31"/>
        <end position="52"/>
    </location>
</feature>
<dbReference type="SUPFAM" id="SSF103473">
    <property type="entry name" value="MFS general substrate transporter"/>
    <property type="match status" value="1"/>
</dbReference>
<evidence type="ECO:0000256" key="4">
    <source>
        <dbReference type="ARBA" id="ARBA00022692"/>
    </source>
</evidence>
<reference evidence="11" key="1">
    <citation type="journal article" date="2022" name="G3 (Bethesda)">
        <title>High quality genome of the basidiomycete yeast Dioszegia hungarica PDD-24b-2 isolated from cloud water.</title>
        <authorList>
            <person name="Jarrige D."/>
            <person name="Haridas S."/>
            <person name="Bleykasten-Grosshans C."/>
            <person name="Joly M."/>
            <person name="Nadalig T."/>
            <person name="Sancelme M."/>
            <person name="Vuilleumier S."/>
            <person name="Grigoriev I.V."/>
            <person name="Amato P."/>
            <person name="Bringel F."/>
        </authorList>
    </citation>
    <scope>NUCLEOTIDE SEQUENCE</scope>
    <source>
        <strain evidence="11">PDD-24b-2</strain>
    </source>
</reference>
<feature type="transmembrane region" description="Helical" evidence="9">
    <location>
        <begin position="476"/>
        <end position="494"/>
    </location>
</feature>
<sequence length="556" mass="59876">MGARIQVPGGAVALAAASNPNRVEAPVTTKAYLLCVFASFGGILFGYDSGYISGVMGMPYFINLHTGLQIPGANASQAQKDAFTLSASNKSLIVSILSAGTFFGAIIAGDLADYFGRRLTIISGCIIFAVGVILQVASYSGLGLIIAGRLVAGLGVGFVSAIIILYMSEVAPRKVRGAIVSGYQFNITIGLLLAACVVYATQDRLDTGSYRIPISIQLAWAIILGGGIALLPESPRWYVKRGRLDDAARALARIRGQPAESAYIQEELAEIVANHEYEMELSPQGGYFSSWAACFSGGLRNPGSNLRRVILGTSIQMMQQWTGVNFIFYFGTTFFQDLGTISNPFLISLITTLVNVCSTPISFYTIEKFGRRPLLIWGALGMLICEFITAIIGTARPNDDMVTKAQIAFICIYIFFFASTWGPGAWVVIGETFPISIRSRGVGLSTASNWLWNCIISVITPYLVGTDQANLGSKVFFLWGSTCVLCFIYAYFMIWETKGLSLEQVDRMMEEVGSPRRSAGWQPHGTYAAESGMKGGKLPVSAHIHAGTQHIGNTAV</sequence>
<feature type="transmembrane region" description="Helical" evidence="9">
    <location>
        <begin position="212"/>
        <end position="231"/>
    </location>
</feature>
<evidence type="ECO:0000256" key="6">
    <source>
        <dbReference type="ARBA" id="ARBA00023136"/>
    </source>
</evidence>
<dbReference type="InterPro" id="IPR005829">
    <property type="entry name" value="Sugar_transporter_CS"/>
</dbReference>
<feature type="transmembrane region" description="Helical" evidence="9">
    <location>
        <begin position="345"/>
        <end position="366"/>
    </location>
</feature>
<dbReference type="InterPro" id="IPR005828">
    <property type="entry name" value="MFS_sugar_transport-like"/>
</dbReference>
<feature type="transmembrane region" description="Helical" evidence="9">
    <location>
        <begin position="119"/>
        <end position="138"/>
    </location>
</feature>
<dbReference type="AlphaFoldDB" id="A0AA38HFQ2"/>
<dbReference type="CDD" id="cd17356">
    <property type="entry name" value="MFS_HXT"/>
    <property type="match status" value="1"/>
</dbReference>
<feature type="transmembrane region" description="Helical" evidence="9">
    <location>
        <begin position="441"/>
        <end position="464"/>
    </location>
</feature>
<dbReference type="EMBL" id="JAKWFO010000003">
    <property type="protein sequence ID" value="KAI9638079.1"/>
    <property type="molecule type" value="Genomic_DNA"/>
</dbReference>
<dbReference type="PANTHER" id="PTHR48022">
    <property type="entry name" value="PLASTIDIC GLUCOSE TRANSPORTER 4"/>
    <property type="match status" value="1"/>
</dbReference>
<feature type="transmembrane region" description="Helical" evidence="9">
    <location>
        <begin position="178"/>
        <end position="200"/>
    </location>
</feature>
<feature type="transmembrane region" description="Helical" evidence="9">
    <location>
        <begin position="92"/>
        <end position="112"/>
    </location>
</feature>
<dbReference type="Pfam" id="PF00083">
    <property type="entry name" value="Sugar_tr"/>
    <property type="match status" value="1"/>
</dbReference>
<comment type="subcellular location">
    <subcellularLocation>
        <location evidence="1">Membrane</location>
        <topology evidence="1">Multi-pass membrane protein</topology>
    </subcellularLocation>
</comment>
<proteinExistence type="inferred from homology"/>
<comment type="similarity">
    <text evidence="2 8">Belongs to the major facilitator superfamily. Sugar transporter (TC 2.A.1.1) family.</text>
</comment>
<name>A0AA38HFQ2_9TREE</name>
<dbReference type="FunFam" id="1.20.1250.20:FF:000180">
    <property type="entry name" value="MFS monosaccharide transporter"/>
    <property type="match status" value="1"/>
</dbReference>
<dbReference type="Gene3D" id="1.20.1250.20">
    <property type="entry name" value="MFS general substrate transporter like domains"/>
    <property type="match status" value="1"/>
</dbReference>
<accession>A0AA38HFQ2</accession>
<evidence type="ECO:0000256" key="8">
    <source>
        <dbReference type="RuleBase" id="RU003346"/>
    </source>
</evidence>
<dbReference type="InterPro" id="IPR036259">
    <property type="entry name" value="MFS_trans_sf"/>
</dbReference>
<dbReference type="Proteomes" id="UP001164286">
    <property type="component" value="Unassembled WGS sequence"/>
</dbReference>
<dbReference type="PROSITE" id="PS00216">
    <property type="entry name" value="SUGAR_TRANSPORT_1"/>
    <property type="match status" value="2"/>
</dbReference>
<evidence type="ECO:0000256" key="1">
    <source>
        <dbReference type="ARBA" id="ARBA00004141"/>
    </source>
</evidence>
<comment type="caution">
    <text evidence="11">The sequence shown here is derived from an EMBL/GenBank/DDBJ whole genome shotgun (WGS) entry which is preliminary data.</text>
</comment>
<keyword evidence="6 9" id="KW-0472">Membrane</keyword>
<dbReference type="GO" id="GO:0016020">
    <property type="term" value="C:membrane"/>
    <property type="evidence" value="ECO:0007669"/>
    <property type="project" value="UniProtKB-SubCell"/>
</dbReference>
<dbReference type="PROSITE" id="PS50850">
    <property type="entry name" value="MFS"/>
    <property type="match status" value="1"/>
</dbReference>
<comment type="catalytic activity">
    <reaction evidence="7">
        <text>myo-inositol(out) + H(+)(out) = myo-inositol(in) + H(+)(in)</text>
        <dbReference type="Rhea" id="RHEA:60364"/>
        <dbReference type="ChEBI" id="CHEBI:15378"/>
        <dbReference type="ChEBI" id="CHEBI:17268"/>
    </reaction>
</comment>
<evidence type="ECO:0000256" key="5">
    <source>
        <dbReference type="ARBA" id="ARBA00022989"/>
    </source>
</evidence>
<evidence type="ECO:0000256" key="7">
    <source>
        <dbReference type="ARBA" id="ARBA00049119"/>
    </source>
</evidence>
<protein>
    <submittedName>
        <fullName evidence="11">General substrate transporter</fullName>
    </submittedName>
</protein>
<dbReference type="NCBIfam" id="TIGR00879">
    <property type="entry name" value="SP"/>
    <property type="match status" value="1"/>
</dbReference>
<dbReference type="InterPro" id="IPR020846">
    <property type="entry name" value="MFS_dom"/>
</dbReference>